<dbReference type="PANTHER" id="PTHR43717:SF1">
    <property type="entry name" value="ANAEROBIC NITRIC OXIDE REDUCTASE FLAVORUBREDOXIN"/>
    <property type="match status" value="1"/>
</dbReference>
<dbReference type="AlphaFoldDB" id="A0A0K0VKW8"/>
<dbReference type="Gene3D" id="3.60.15.10">
    <property type="entry name" value="Ribonuclease Z/Hydroxyacylglutathione hydrolase-like"/>
    <property type="match status" value="1"/>
</dbReference>
<proteinExistence type="predicted"/>
<feature type="domain" description="ODP" evidence="1">
    <location>
        <begin position="23"/>
        <end position="216"/>
    </location>
</feature>
<geneLocation type="plasmid" evidence="2">
    <name>pGES-GZ</name>
</geneLocation>
<dbReference type="EMBL" id="KT070138">
    <property type="protein sequence ID" value="AKS10534.1"/>
    <property type="molecule type" value="Genomic_DNA"/>
</dbReference>
<dbReference type="SUPFAM" id="SSF56281">
    <property type="entry name" value="Metallo-hydrolase/oxidoreductase"/>
    <property type="match status" value="1"/>
</dbReference>
<keyword evidence="2" id="KW-0614">Plasmid</keyword>
<dbReference type="InterPro" id="IPR036866">
    <property type="entry name" value="RibonucZ/Hydroxyglut_hydro"/>
</dbReference>
<dbReference type="RefSeq" id="WP_172686272.1">
    <property type="nucleotide sequence ID" value="NZ_KT070138.1"/>
</dbReference>
<evidence type="ECO:0000259" key="1">
    <source>
        <dbReference type="Pfam" id="PF19583"/>
    </source>
</evidence>
<dbReference type="Pfam" id="PF19583">
    <property type="entry name" value="ODP"/>
    <property type="match status" value="1"/>
</dbReference>
<protein>
    <submittedName>
        <fullName evidence="2">Beta-lactamase domain protein</fullName>
    </submittedName>
</protein>
<sequence length="250" mass="28449">MTNIDEIAPDVFRISTYIPEAGMQFNQFLVRDEEPLLYHTGMSRLFPVVHEAVARIIDPATLRWISFSHFEADECGSLNKWLEAVPQAQGVANIVGTAVNLDDFAIRPVRPLMDNEVFETGRHRYRFLQTPQVPHCWDAGMLFEETNRVLFTSDLFHQLGEVEALTSTSLIERSSQTLQNYQASPFKDYQPYTQGTLQTLNRLADLRPETLATMHGSSFSGDGRTELLRLNEMERELAGKFYPIKSGSMV</sequence>
<reference evidence="2" key="1">
    <citation type="submission" date="2016-04" db="EMBL/GenBank/DDBJ databases">
        <title>Emergence and Characterization of GES-5-producing Klebsiella pneumoniae in China.</title>
        <authorList>
            <person name="Chen D.-Q."/>
            <person name="Wang Q."/>
        </authorList>
    </citation>
    <scope>NUCLEOTIDE SEQUENCE</scope>
    <source>
        <strain evidence="2">KP01</strain>
        <plasmid evidence="2">pGES-GZ</plasmid>
    </source>
</reference>
<dbReference type="PANTHER" id="PTHR43717">
    <property type="entry name" value="ANAEROBIC NITRIC OXIDE REDUCTASE FLAVORUBREDOXIN"/>
    <property type="match status" value="1"/>
</dbReference>
<organism evidence="2">
    <name type="scientific">Klebsiella pneumoniae</name>
    <dbReference type="NCBI Taxonomy" id="573"/>
    <lineage>
        <taxon>Bacteria</taxon>
        <taxon>Pseudomonadati</taxon>
        <taxon>Pseudomonadota</taxon>
        <taxon>Gammaproteobacteria</taxon>
        <taxon>Enterobacterales</taxon>
        <taxon>Enterobacteriaceae</taxon>
        <taxon>Klebsiella/Raoultella group</taxon>
        <taxon>Klebsiella</taxon>
        <taxon>Klebsiella pneumoniae complex</taxon>
    </lineage>
</organism>
<gene>
    <name evidence="2" type="ORF">pGES-GZ_018</name>
</gene>
<accession>A0A0K0VKW8</accession>
<name>A0A0K0VKW8_KLEPN</name>
<evidence type="ECO:0000313" key="2">
    <source>
        <dbReference type="EMBL" id="AKS10534.1"/>
    </source>
</evidence>
<dbReference type="InterPro" id="IPR045761">
    <property type="entry name" value="ODP_dom"/>
</dbReference>